<gene>
    <name evidence="1" type="ORF">QAD02_016498</name>
</gene>
<reference evidence="1" key="1">
    <citation type="submission" date="2023-04" db="EMBL/GenBank/DDBJ databases">
        <title>A chromosome-level genome assembly of the parasitoid wasp Eretmocerus hayati.</title>
        <authorList>
            <person name="Zhong Y."/>
            <person name="Liu S."/>
            <person name="Liu Y."/>
        </authorList>
    </citation>
    <scope>NUCLEOTIDE SEQUENCE</scope>
    <source>
        <strain evidence="1">ZJU_SS_LIU_2023</strain>
    </source>
</reference>
<dbReference type="Proteomes" id="UP001239111">
    <property type="component" value="Chromosome 2"/>
</dbReference>
<sequence>MGNCCSVCAKMWQRLAKSLERPSGPKRNLVPSCASPHCPLPRPPVVNADGKLDSSVLIVCKVCVRISVELIFGGNLLGLRMQTIDEGPPTCSIGEFSYDSLVFIRGEHRDDPDQDCQLYMKKICFRVKKRAVFEYVTVFDFTMVWRIIKGTFNEILHWIIQFVETI</sequence>
<accession>A0ACC2PD20</accession>
<dbReference type="EMBL" id="CM056742">
    <property type="protein sequence ID" value="KAJ8680711.1"/>
    <property type="molecule type" value="Genomic_DNA"/>
</dbReference>
<evidence type="ECO:0000313" key="1">
    <source>
        <dbReference type="EMBL" id="KAJ8680711.1"/>
    </source>
</evidence>
<keyword evidence="2" id="KW-1185">Reference proteome</keyword>
<evidence type="ECO:0000313" key="2">
    <source>
        <dbReference type="Proteomes" id="UP001239111"/>
    </source>
</evidence>
<organism evidence="1 2">
    <name type="scientific">Eretmocerus hayati</name>
    <dbReference type="NCBI Taxonomy" id="131215"/>
    <lineage>
        <taxon>Eukaryota</taxon>
        <taxon>Metazoa</taxon>
        <taxon>Ecdysozoa</taxon>
        <taxon>Arthropoda</taxon>
        <taxon>Hexapoda</taxon>
        <taxon>Insecta</taxon>
        <taxon>Pterygota</taxon>
        <taxon>Neoptera</taxon>
        <taxon>Endopterygota</taxon>
        <taxon>Hymenoptera</taxon>
        <taxon>Apocrita</taxon>
        <taxon>Proctotrupomorpha</taxon>
        <taxon>Chalcidoidea</taxon>
        <taxon>Aphelinidae</taxon>
        <taxon>Aphelininae</taxon>
        <taxon>Eretmocerus</taxon>
    </lineage>
</organism>
<name>A0ACC2PD20_9HYME</name>
<proteinExistence type="predicted"/>
<comment type="caution">
    <text evidence="1">The sequence shown here is derived from an EMBL/GenBank/DDBJ whole genome shotgun (WGS) entry which is preliminary data.</text>
</comment>
<protein>
    <submittedName>
        <fullName evidence="1">Uncharacterized protein</fullName>
    </submittedName>
</protein>